<dbReference type="AlphaFoldDB" id="A0A8X7CM20"/>
<organism evidence="1 2">
    <name type="scientific">Trichonephila inaurata madagascariensis</name>
    <dbReference type="NCBI Taxonomy" id="2747483"/>
    <lineage>
        <taxon>Eukaryota</taxon>
        <taxon>Metazoa</taxon>
        <taxon>Ecdysozoa</taxon>
        <taxon>Arthropoda</taxon>
        <taxon>Chelicerata</taxon>
        <taxon>Arachnida</taxon>
        <taxon>Araneae</taxon>
        <taxon>Araneomorphae</taxon>
        <taxon>Entelegynae</taxon>
        <taxon>Araneoidea</taxon>
        <taxon>Nephilidae</taxon>
        <taxon>Trichonephila</taxon>
        <taxon>Trichonephila inaurata</taxon>
    </lineage>
</organism>
<protein>
    <submittedName>
        <fullName evidence="1">Uncharacterized protein</fullName>
    </submittedName>
</protein>
<evidence type="ECO:0000313" key="1">
    <source>
        <dbReference type="EMBL" id="GFY72651.1"/>
    </source>
</evidence>
<sequence length="80" mass="9113">MRSFELILLNREDELDPGGCFCSNPSLERSLKPETIRTLETISPGRSSPETSQPKLLSRSISFYRVKDLLYQTKFLSSAM</sequence>
<dbReference type="EMBL" id="BMAV01019567">
    <property type="protein sequence ID" value="GFY72651.1"/>
    <property type="molecule type" value="Genomic_DNA"/>
</dbReference>
<dbReference type="Proteomes" id="UP000886998">
    <property type="component" value="Unassembled WGS sequence"/>
</dbReference>
<gene>
    <name evidence="1" type="ORF">TNIN_23361</name>
</gene>
<evidence type="ECO:0000313" key="2">
    <source>
        <dbReference type="Proteomes" id="UP000886998"/>
    </source>
</evidence>
<accession>A0A8X7CM20</accession>
<reference evidence="1" key="1">
    <citation type="submission" date="2020-08" db="EMBL/GenBank/DDBJ databases">
        <title>Multicomponent nature underlies the extraordinary mechanical properties of spider dragline silk.</title>
        <authorList>
            <person name="Kono N."/>
            <person name="Nakamura H."/>
            <person name="Mori M."/>
            <person name="Yoshida Y."/>
            <person name="Ohtoshi R."/>
            <person name="Malay A.D."/>
            <person name="Moran D.A.P."/>
            <person name="Tomita M."/>
            <person name="Numata K."/>
            <person name="Arakawa K."/>
        </authorList>
    </citation>
    <scope>NUCLEOTIDE SEQUENCE</scope>
</reference>
<keyword evidence="2" id="KW-1185">Reference proteome</keyword>
<name>A0A8X7CM20_9ARAC</name>
<comment type="caution">
    <text evidence="1">The sequence shown here is derived from an EMBL/GenBank/DDBJ whole genome shotgun (WGS) entry which is preliminary data.</text>
</comment>
<proteinExistence type="predicted"/>